<sequence>MKKTSLIILAAVVMYTTGCKKDSEFLDVQPTAVLTNEQAFSDPAQVLSILADLYNRQLDFSALDNGWESFADFSESFPSANGNVNIVQRNEWNFDSWQSWDYGYVRDLNLFIERAAVAKTLSDADRKRFLAEARFLRANFYFELAKRMGGVPLILEPLLYNFSGDPTYLQHPRAKESEIYDFVISEAEAIKNDLPVNANEKSRATKGAALAMEARAGVYAGSIAKYGVNTPQVSLPGQEVGIPASMADGYYTKALNAAKEIINGTAGAYSLYNKKPDLGENFASLFLDKSGNPESIWVEDFKLKSGKVHNFTVSNQPRYGAEEEEGGRINPSLNLVQSFEKLDNTFAPIPVTDGSGNPIFYNTQTDIFAGRDARLYGTVILPGTAFKGRNVDIWAGYQLGDGSIITGDDRGAQKTLPGQTNPTQVVGFDGPVNSKEFTAQSGFYLRKYLDPTPGAGSRGTNSEVPFIRYRFAEVLLNAAEAAFELGQKGDAATWMNLVRARAGLTTPLAASDITFDRIVHERRVELAFEGHILYDMKRWRLAHVVWDGNKMTVTDLVSNIGSATKRNTQPYALWGYKLYDPSSPNNGKWVYKIVLPSLVTGSNRFRLGNYYSFINDDIRANNPKIVRQPNQ</sequence>
<dbReference type="Proteomes" id="UP000192276">
    <property type="component" value="Unassembled WGS sequence"/>
</dbReference>
<protein>
    <recommendedName>
        <fullName evidence="10">RagB/SusD family nutrient uptake outer membrane protein</fullName>
    </recommendedName>
</protein>
<dbReference type="Gene3D" id="1.25.40.390">
    <property type="match status" value="1"/>
</dbReference>
<feature type="domain" description="SusD-like N-terminal" evidence="7">
    <location>
        <begin position="24"/>
        <end position="215"/>
    </location>
</feature>
<dbReference type="OrthoDB" id="5694214at2"/>
<accession>A0A1V9EZ45</accession>
<comment type="similarity">
    <text evidence="2">Belongs to the SusD family.</text>
</comment>
<comment type="subcellular location">
    <subcellularLocation>
        <location evidence="1">Cell outer membrane</location>
    </subcellularLocation>
</comment>
<dbReference type="AlphaFoldDB" id="A0A1V9EZ45"/>
<keyword evidence="5" id="KW-0998">Cell outer membrane</keyword>
<organism evidence="8 9">
    <name type="scientific">Niastella populi</name>
    <dbReference type="NCBI Taxonomy" id="550983"/>
    <lineage>
        <taxon>Bacteria</taxon>
        <taxon>Pseudomonadati</taxon>
        <taxon>Bacteroidota</taxon>
        <taxon>Chitinophagia</taxon>
        <taxon>Chitinophagales</taxon>
        <taxon>Chitinophagaceae</taxon>
        <taxon>Niastella</taxon>
    </lineage>
</organism>
<evidence type="ECO:0008006" key="10">
    <source>
        <dbReference type="Google" id="ProtNLM"/>
    </source>
</evidence>
<evidence type="ECO:0000259" key="6">
    <source>
        <dbReference type="Pfam" id="PF07980"/>
    </source>
</evidence>
<proteinExistence type="inferred from homology"/>
<dbReference type="GO" id="GO:0009279">
    <property type="term" value="C:cell outer membrane"/>
    <property type="evidence" value="ECO:0007669"/>
    <property type="project" value="UniProtKB-SubCell"/>
</dbReference>
<name>A0A1V9EZ45_9BACT</name>
<dbReference type="SUPFAM" id="SSF48452">
    <property type="entry name" value="TPR-like"/>
    <property type="match status" value="1"/>
</dbReference>
<gene>
    <name evidence="8" type="ORF">A4R26_29610</name>
</gene>
<evidence type="ECO:0000256" key="1">
    <source>
        <dbReference type="ARBA" id="ARBA00004442"/>
    </source>
</evidence>
<dbReference type="RefSeq" id="WP_081169939.1">
    <property type="nucleotide sequence ID" value="NZ_LWBP01000218.1"/>
</dbReference>
<evidence type="ECO:0000256" key="5">
    <source>
        <dbReference type="ARBA" id="ARBA00023237"/>
    </source>
</evidence>
<evidence type="ECO:0000256" key="4">
    <source>
        <dbReference type="ARBA" id="ARBA00023136"/>
    </source>
</evidence>
<evidence type="ECO:0000259" key="7">
    <source>
        <dbReference type="Pfam" id="PF14322"/>
    </source>
</evidence>
<evidence type="ECO:0000256" key="3">
    <source>
        <dbReference type="ARBA" id="ARBA00022729"/>
    </source>
</evidence>
<keyword evidence="3" id="KW-0732">Signal</keyword>
<evidence type="ECO:0000256" key="2">
    <source>
        <dbReference type="ARBA" id="ARBA00006275"/>
    </source>
</evidence>
<keyword evidence="9" id="KW-1185">Reference proteome</keyword>
<reference evidence="9" key="1">
    <citation type="submission" date="2016-04" db="EMBL/GenBank/DDBJ databases">
        <authorList>
            <person name="Chen L."/>
            <person name="Zhuang W."/>
            <person name="Wang G."/>
        </authorList>
    </citation>
    <scope>NUCLEOTIDE SEQUENCE [LARGE SCALE GENOMIC DNA]</scope>
    <source>
        <strain evidence="9">208</strain>
    </source>
</reference>
<dbReference type="STRING" id="550983.A4R26_29610"/>
<evidence type="ECO:0000313" key="9">
    <source>
        <dbReference type="Proteomes" id="UP000192276"/>
    </source>
</evidence>
<comment type="caution">
    <text evidence="8">The sequence shown here is derived from an EMBL/GenBank/DDBJ whole genome shotgun (WGS) entry which is preliminary data.</text>
</comment>
<keyword evidence="4" id="KW-0472">Membrane</keyword>
<dbReference type="Pfam" id="PF14322">
    <property type="entry name" value="SusD-like_3"/>
    <property type="match status" value="1"/>
</dbReference>
<dbReference type="EMBL" id="LWBP01000218">
    <property type="protein sequence ID" value="OQP51245.1"/>
    <property type="molecule type" value="Genomic_DNA"/>
</dbReference>
<evidence type="ECO:0000313" key="8">
    <source>
        <dbReference type="EMBL" id="OQP51245.1"/>
    </source>
</evidence>
<dbReference type="InterPro" id="IPR033985">
    <property type="entry name" value="SusD-like_N"/>
</dbReference>
<dbReference type="Pfam" id="PF07980">
    <property type="entry name" value="SusD_RagB"/>
    <property type="match status" value="1"/>
</dbReference>
<dbReference type="InterPro" id="IPR012944">
    <property type="entry name" value="SusD_RagB_dom"/>
</dbReference>
<dbReference type="InterPro" id="IPR011990">
    <property type="entry name" value="TPR-like_helical_dom_sf"/>
</dbReference>
<feature type="domain" description="RagB/SusD" evidence="6">
    <location>
        <begin position="293"/>
        <end position="560"/>
    </location>
</feature>